<sequence>MCLRFLAMKPMGWCGIRRRWKKLSGGRRDGGSEDGSPVEIDANQAGIEVDRRLGKELEGDNGGEAGWEPDGTGYVGHVEADQVTANKVHRLDLENPDSVTAKCPILSGCLGVREL</sequence>
<gene>
    <name evidence="2" type="primary">K0219D02.1</name>
</gene>
<evidence type="ECO:0000313" key="2">
    <source>
        <dbReference type="EMBL" id="BAX24630.1"/>
    </source>
</evidence>
<dbReference type="AlphaFoldDB" id="A0A1V1GZS9"/>
<name>A0A1V1GZS9_ORYSI</name>
<organism evidence="2">
    <name type="scientific">Oryza sativa subsp. indica</name>
    <name type="common">Rice</name>
    <dbReference type="NCBI Taxonomy" id="39946"/>
    <lineage>
        <taxon>Eukaryota</taxon>
        <taxon>Viridiplantae</taxon>
        <taxon>Streptophyta</taxon>
        <taxon>Embryophyta</taxon>
        <taxon>Tracheophyta</taxon>
        <taxon>Spermatophyta</taxon>
        <taxon>Magnoliopsida</taxon>
        <taxon>Liliopsida</taxon>
        <taxon>Poales</taxon>
        <taxon>Poaceae</taxon>
        <taxon>BOP clade</taxon>
        <taxon>Oryzoideae</taxon>
        <taxon>Oryzeae</taxon>
        <taxon>Oryzinae</taxon>
        <taxon>Oryza</taxon>
        <taxon>Oryza sativa</taxon>
    </lineage>
</organism>
<proteinExistence type="predicted"/>
<evidence type="ECO:0000256" key="1">
    <source>
        <dbReference type="SAM" id="MobiDB-lite"/>
    </source>
</evidence>
<protein>
    <submittedName>
        <fullName evidence="2">Uncharacterized protein</fullName>
    </submittedName>
</protein>
<reference evidence="2" key="1">
    <citation type="submission" date="2009-05" db="EMBL/GenBank/DDBJ databases">
        <title>Oryza sativa Japonica Group genomic DNA, chromosome 6, BAC clone:KMK0024M20, cultivar:Khau Mac Kho.</title>
        <authorList>
            <person name="Matsumoto T."/>
            <person name="Wu J."/>
            <person name="Kanamori H."/>
        </authorList>
    </citation>
    <scope>NUCLEOTIDE SEQUENCE</scope>
</reference>
<feature type="compositionally biased region" description="Basic and acidic residues" evidence="1">
    <location>
        <begin position="48"/>
        <end position="58"/>
    </location>
</feature>
<accession>A0A1V1GZS9</accession>
<feature type="region of interest" description="Disordered" evidence="1">
    <location>
        <begin position="23"/>
        <end position="75"/>
    </location>
</feature>
<dbReference type="EMBL" id="AP011452">
    <property type="protein sequence ID" value="BAX24630.1"/>
    <property type="molecule type" value="Genomic_DNA"/>
</dbReference>